<feature type="transmembrane region" description="Helical" evidence="9">
    <location>
        <begin position="91"/>
        <end position="111"/>
    </location>
</feature>
<name>A0A1V6C715_UNCT6</name>
<proteinExistence type="predicted"/>
<dbReference type="InterPro" id="IPR000644">
    <property type="entry name" value="CBS_dom"/>
</dbReference>
<evidence type="ECO:0000256" key="5">
    <source>
        <dbReference type="ARBA" id="ARBA00023122"/>
    </source>
</evidence>
<evidence type="ECO:0000313" key="12">
    <source>
        <dbReference type="EMBL" id="OQB72610.1"/>
    </source>
</evidence>
<dbReference type="AlphaFoldDB" id="A0A1V6C715"/>
<dbReference type="InterPro" id="IPR036318">
    <property type="entry name" value="FAD-bd_PCMH-like_sf"/>
</dbReference>
<evidence type="ECO:0000259" key="11">
    <source>
        <dbReference type="PROSITE" id="PS51846"/>
    </source>
</evidence>
<organism evidence="12">
    <name type="scientific">candidate division TA06 bacterium ADurb.Bin131</name>
    <dbReference type="NCBI Taxonomy" id="1852827"/>
    <lineage>
        <taxon>Bacteria</taxon>
        <taxon>Bacteria division TA06</taxon>
    </lineage>
</organism>
<dbReference type="InterPro" id="IPR005170">
    <property type="entry name" value="Transptr-assoc_dom"/>
</dbReference>
<gene>
    <name evidence="12" type="primary">corC</name>
    <name evidence="12" type="ORF">BWX89_01260</name>
</gene>
<feature type="transmembrane region" description="Helical" evidence="9">
    <location>
        <begin position="123"/>
        <end position="138"/>
    </location>
</feature>
<protein>
    <submittedName>
        <fullName evidence="12">Magnesium and cobalt efflux protein CorC</fullName>
    </submittedName>
</protein>
<dbReference type="Gene3D" id="3.30.465.10">
    <property type="match status" value="1"/>
</dbReference>
<feature type="transmembrane region" description="Helical" evidence="9">
    <location>
        <begin position="6"/>
        <end position="36"/>
    </location>
</feature>
<dbReference type="PANTHER" id="PTHR22777">
    <property type="entry name" value="HEMOLYSIN-RELATED"/>
    <property type="match status" value="1"/>
</dbReference>
<evidence type="ECO:0000256" key="7">
    <source>
        <dbReference type="PROSITE-ProRule" id="PRU00703"/>
    </source>
</evidence>
<keyword evidence="5 7" id="KW-0129">CBS domain</keyword>
<evidence type="ECO:0000256" key="8">
    <source>
        <dbReference type="PROSITE-ProRule" id="PRU01193"/>
    </source>
</evidence>
<dbReference type="Pfam" id="PF00571">
    <property type="entry name" value="CBS"/>
    <property type="match status" value="2"/>
</dbReference>
<dbReference type="InterPro" id="IPR046342">
    <property type="entry name" value="CBS_dom_sf"/>
</dbReference>
<sequence>MSPIILFFQLIILFILVGLAAFFSASETAFVSLGAYHLRKLDREDPKAKKLEFWFKYPNRVLTTTLVGNTIVESLSSILAASIAYRSSGKVSLAIMAFLVMFFILVFGEIIPKNLGKKYAEKFVMFAILPMKVFTLIFEPINRFLLGFAEVFLNLFGVNIDSILPVLTEEDIKAMISAGEEEGLIEEEERQMIHSIFELGDRMVSEVMIPRVNIVAVDVNSTIKEVLNLVAKEGYSRYPVYRGNFDTIEGVVYLKDIIAKGYEYKDLLVKDIMRPAYFVPETKKINDLMKELQRKQIQMAIVVDEYGGTAGLVTMEDLVEEIVGEISDEYKHDSYDYQRLSDNSYLVKGSMEVEKANELLDLDLSKGEFETVAGFILEYLGRLPRKGEKFIYKGKVFIVHEIYENTIKWIRIRPLKEEKKNEPGFNEE</sequence>
<comment type="subcellular location">
    <subcellularLocation>
        <location evidence="1">Membrane</location>
        <topology evidence="1">Multi-pass membrane protein</topology>
    </subcellularLocation>
</comment>
<feature type="transmembrane region" description="Helical" evidence="9">
    <location>
        <begin position="57"/>
        <end position="85"/>
    </location>
</feature>
<dbReference type="Pfam" id="PF01595">
    <property type="entry name" value="CNNM"/>
    <property type="match status" value="1"/>
</dbReference>
<dbReference type="Gene3D" id="3.10.580.10">
    <property type="entry name" value="CBS-domain"/>
    <property type="match status" value="1"/>
</dbReference>
<dbReference type="GO" id="GO:0050660">
    <property type="term" value="F:flavin adenine dinucleotide binding"/>
    <property type="evidence" value="ECO:0007669"/>
    <property type="project" value="InterPro"/>
</dbReference>
<dbReference type="GO" id="GO:0005886">
    <property type="term" value="C:plasma membrane"/>
    <property type="evidence" value="ECO:0007669"/>
    <property type="project" value="TreeGrafter"/>
</dbReference>
<comment type="caution">
    <text evidence="12">The sequence shown here is derived from an EMBL/GenBank/DDBJ whole genome shotgun (WGS) entry which is preliminary data.</text>
</comment>
<dbReference type="PROSITE" id="PS51846">
    <property type="entry name" value="CNNM"/>
    <property type="match status" value="1"/>
</dbReference>
<evidence type="ECO:0000256" key="3">
    <source>
        <dbReference type="ARBA" id="ARBA00022737"/>
    </source>
</evidence>
<dbReference type="CDD" id="cd04590">
    <property type="entry name" value="CBS_pair_CorC_HlyC_assoc"/>
    <property type="match status" value="1"/>
</dbReference>
<keyword evidence="3" id="KW-0677">Repeat</keyword>
<dbReference type="PANTHER" id="PTHR22777:SF17">
    <property type="entry name" value="UPF0053 PROTEIN SLL0260"/>
    <property type="match status" value="1"/>
</dbReference>
<feature type="domain" description="CNNM transmembrane" evidence="11">
    <location>
        <begin position="2"/>
        <end position="189"/>
    </location>
</feature>
<feature type="domain" description="CBS" evidence="10">
    <location>
        <begin position="208"/>
        <end position="267"/>
    </location>
</feature>
<keyword evidence="2 8" id="KW-0812">Transmembrane</keyword>
<keyword evidence="6 8" id="KW-0472">Membrane</keyword>
<dbReference type="InterPro" id="IPR016169">
    <property type="entry name" value="FAD-bd_PCMH_sub2"/>
</dbReference>
<accession>A0A1V6C715</accession>
<dbReference type="InterPro" id="IPR044751">
    <property type="entry name" value="Ion_transp-like_CBS"/>
</dbReference>
<dbReference type="FunFam" id="3.10.580.10:FF:000002">
    <property type="entry name" value="Magnesium/cobalt efflux protein CorC"/>
    <property type="match status" value="1"/>
</dbReference>
<dbReference type="SUPFAM" id="SSF54631">
    <property type="entry name" value="CBS-domain pair"/>
    <property type="match status" value="1"/>
</dbReference>
<evidence type="ECO:0000256" key="4">
    <source>
        <dbReference type="ARBA" id="ARBA00022989"/>
    </source>
</evidence>
<evidence type="ECO:0000256" key="6">
    <source>
        <dbReference type="ARBA" id="ARBA00023136"/>
    </source>
</evidence>
<reference evidence="12" key="1">
    <citation type="submission" date="2017-02" db="EMBL/GenBank/DDBJ databases">
        <title>Delving into the versatile metabolic prowess of the omnipresent phylum Bacteroidetes.</title>
        <authorList>
            <person name="Nobu M.K."/>
            <person name="Mei R."/>
            <person name="Narihiro T."/>
            <person name="Kuroda K."/>
            <person name="Liu W.-T."/>
        </authorList>
    </citation>
    <scope>NUCLEOTIDE SEQUENCE</scope>
    <source>
        <strain evidence="12">ADurb.Bin131</strain>
    </source>
</reference>
<dbReference type="PROSITE" id="PS51371">
    <property type="entry name" value="CBS"/>
    <property type="match status" value="2"/>
</dbReference>
<evidence type="ECO:0000259" key="10">
    <source>
        <dbReference type="PROSITE" id="PS51371"/>
    </source>
</evidence>
<dbReference type="SUPFAM" id="SSF56176">
    <property type="entry name" value="FAD-binding/transporter-associated domain-like"/>
    <property type="match status" value="1"/>
</dbReference>
<dbReference type="EMBL" id="MWDQ01000120">
    <property type="protein sequence ID" value="OQB72610.1"/>
    <property type="molecule type" value="Genomic_DNA"/>
</dbReference>
<dbReference type="SMART" id="SM01091">
    <property type="entry name" value="CorC_HlyC"/>
    <property type="match status" value="1"/>
</dbReference>
<evidence type="ECO:0000256" key="1">
    <source>
        <dbReference type="ARBA" id="ARBA00004141"/>
    </source>
</evidence>
<evidence type="ECO:0000256" key="9">
    <source>
        <dbReference type="SAM" id="Phobius"/>
    </source>
</evidence>
<dbReference type="Pfam" id="PF03471">
    <property type="entry name" value="CorC_HlyC"/>
    <property type="match status" value="1"/>
</dbReference>
<evidence type="ECO:0000256" key="2">
    <source>
        <dbReference type="ARBA" id="ARBA00022692"/>
    </source>
</evidence>
<dbReference type="Proteomes" id="UP000485562">
    <property type="component" value="Unassembled WGS sequence"/>
</dbReference>
<dbReference type="InterPro" id="IPR002550">
    <property type="entry name" value="CNNM"/>
</dbReference>
<keyword evidence="4 8" id="KW-1133">Transmembrane helix</keyword>
<feature type="domain" description="CBS" evidence="10">
    <location>
        <begin position="272"/>
        <end position="329"/>
    </location>
</feature>